<dbReference type="SUPFAM" id="SSF52540">
    <property type="entry name" value="P-loop containing nucleoside triphosphate hydrolases"/>
    <property type="match status" value="1"/>
</dbReference>
<evidence type="ECO:0000256" key="2">
    <source>
        <dbReference type="ARBA" id="ARBA00022741"/>
    </source>
</evidence>
<dbReference type="AlphaFoldDB" id="V5C4L8"/>
<gene>
    <name evidence="5" type="primary">trbE</name>
    <name evidence="5" type="ORF">MGMO_93c00460</name>
</gene>
<dbReference type="GO" id="GO:0005524">
    <property type="term" value="F:ATP binding"/>
    <property type="evidence" value="ECO:0007669"/>
    <property type="project" value="UniProtKB-KW"/>
</dbReference>
<dbReference type="NCBIfam" id="TIGR00929">
    <property type="entry name" value="VirB4_CagE"/>
    <property type="match status" value="1"/>
</dbReference>
<proteinExistence type="inferred from homology"/>
<name>V5C4L8_9GAMM</name>
<accession>V5C4L8</accession>
<dbReference type="eggNOG" id="COG3451">
    <property type="taxonomic scope" value="Bacteria"/>
</dbReference>
<dbReference type="STRING" id="1116472.MGMO_93c00460"/>
<dbReference type="Gene3D" id="3.40.50.300">
    <property type="entry name" value="P-loop containing nucleotide triphosphate hydrolases"/>
    <property type="match status" value="2"/>
</dbReference>
<protein>
    <submittedName>
        <fullName evidence="5">Conjugal transfer protein TrbE</fullName>
    </submittedName>
</protein>
<evidence type="ECO:0000256" key="1">
    <source>
        <dbReference type="ARBA" id="ARBA00006512"/>
    </source>
</evidence>
<feature type="domain" description="CagE TrbE VirB component of type IV transporter system central" evidence="4">
    <location>
        <begin position="229"/>
        <end position="430"/>
    </location>
</feature>
<dbReference type="RefSeq" id="WP_023495297.1">
    <property type="nucleotide sequence ID" value="NZ_AYLO01000089.1"/>
</dbReference>
<organism evidence="5 6">
    <name type="scientific">Methyloglobulus morosus KoM1</name>
    <dbReference type="NCBI Taxonomy" id="1116472"/>
    <lineage>
        <taxon>Bacteria</taxon>
        <taxon>Pseudomonadati</taxon>
        <taxon>Pseudomonadota</taxon>
        <taxon>Gammaproteobacteria</taxon>
        <taxon>Methylococcales</taxon>
        <taxon>Methylococcaceae</taxon>
        <taxon>Methyloglobulus</taxon>
    </lineage>
</organism>
<keyword evidence="2" id="KW-0547">Nucleotide-binding</keyword>
<comment type="similarity">
    <text evidence="1">Belongs to the TrbE/VirB4 family.</text>
</comment>
<evidence type="ECO:0000313" key="6">
    <source>
        <dbReference type="Proteomes" id="UP000017842"/>
    </source>
</evidence>
<comment type="caution">
    <text evidence="5">The sequence shown here is derived from an EMBL/GenBank/DDBJ whole genome shotgun (WGS) entry which is preliminary data.</text>
</comment>
<dbReference type="InterPro" id="IPR018145">
    <property type="entry name" value="CagE_TrbE_VirB_cntrl_dom"/>
</dbReference>
<evidence type="ECO:0000313" key="5">
    <source>
        <dbReference type="EMBL" id="ESS71688.1"/>
    </source>
</evidence>
<sequence>MIPLIIGIAALGLVFLATLGKQVFDLNSQASLKRHRSKEVGLADLLMYSALVADDVVVCKNGSFMMAWIFQCADAGSSTDEQKEAVRLRINAALAKLGNGWVLHIDAVRRVATNYSDKSSSHFPDLITEAIDEERRRLFENIGTMYEGYFVLTATYFPPLLAQQKLVELMFDDDSKKTDKSALTQDLIKSFRHECESLESRLSLAFTLNRLKGNTHVQEDGSVRIEHDFLRWLHYCVTGLSHPIQLPNNPIYLDKLIGGKECWMGVIPKIGKHFIGVVAIDGFPFDSTPGMLNALTEINSEYRWSSRFIFMDTHEAVAHLERYRKKWRQKVRGFFDQVFNLNSGHVDQDAAAMVADAESAIGETNSGLVGQGYYTSVVVLMNEDRGQLLKDQRFVEKLINKLGFSARIESINAMDAFFGSLPGHAVENVRRPIVNSLNLADLMPSSSIWTGLNTCPCPLYPPNSPPLMSCVTHGSTPFRLNLHVRDVGHTIMFGPTGSGKSTHLALLVAQLRRYQGMTIFAFDKGMSLYPLTAAIRAVTRGISGKHFDIAADNETFAFCPLQFLDSKSDRAWAMEWIDTLLALNGVDTTPDQRNEIALAILNMHQSGSKTLSEFTVTIQDEQIRAAMAQYTVDGSMGTLLDAETDGLELSDLTVFEIETLLSLGDRYALPVLLYLFRRIELSLTGQPAAIILDEVWIMLGHPVFRNKIQEWLKVMRKANCLVLMATQSLSDAANSGILDSILEATATKLFLPNLYARDEDTSALYRRMGLNNRQIEILATAVPKRQYYTVSESGRRLYDLAIGTFTLAFVGASDKESVAAIKQLEAKFGDQWIDEWLVRKQVNHKQLLVKQEAVS</sequence>
<dbReference type="EMBL" id="AYLO01000089">
    <property type="protein sequence ID" value="ESS71688.1"/>
    <property type="molecule type" value="Genomic_DNA"/>
</dbReference>
<dbReference type="PANTHER" id="PTHR30121:SF12">
    <property type="entry name" value="TYPE IV SECRETION SYSTEM PROTEIN CAGE"/>
    <property type="match status" value="1"/>
</dbReference>
<dbReference type="NCBIfam" id="NF010404">
    <property type="entry name" value="PRK13830.1"/>
    <property type="match status" value="1"/>
</dbReference>
<dbReference type="Proteomes" id="UP000017842">
    <property type="component" value="Unassembled WGS sequence"/>
</dbReference>
<dbReference type="OrthoDB" id="9816422at2"/>
<evidence type="ECO:0000259" key="4">
    <source>
        <dbReference type="Pfam" id="PF03135"/>
    </source>
</evidence>
<keyword evidence="3" id="KW-0067">ATP-binding</keyword>
<dbReference type="InterPro" id="IPR027417">
    <property type="entry name" value="P-loop_NTPase"/>
</dbReference>
<keyword evidence="6" id="KW-1185">Reference proteome</keyword>
<dbReference type="PATRIC" id="fig|1116472.3.peg.2588"/>
<dbReference type="InterPro" id="IPR004346">
    <property type="entry name" value="CagE_TrbE_VirB"/>
</dbReference>
<dbReference type="NCBIfam" id="NF010466">
    <property type="entry name" value="PRK13891.1"/>
    <property type="match status" value="1"/>
</dbReference>
<dbReference type="Pfam" id="PF03135">
    <property type="entry name" value="CagE_TrbE_VirB"/>
    <property type="match status" value="1"/>
</dbReference>
<dbReference type="PANTHER" id="PTHR30121">
    <property type="entry name" value="UNCHARACTERIZED PROTEIN YJGR-RELATED"/>
    <property type="match status" value="1"/>
</dbReference>
<evidence type="ECO:0000256" key="3">
    <source>
        <dbReference type="ARBA" id="ARBA00022840"/>
    </source>
</evidence>
<reference evidence="5 6" key="1">
    <citation type="journal article" date="2013" name="Genome Announc.">
        <title>Draft Genome Sequence of the Methanotrophic Gammaproteobacterium Methyloglobulus morosus DSM 22980 Strain KoM1.</title>
        <authorList>
            <person name="Poehlein A."/>
            <person name="Deutzmann J.S."/>
            <person name="Daniel R."/>
            <person name="Simeonova D.D."/>
        </authorList>
    </citation>
    <scope>NUCLEOTIDE SEQUENCE [LARGE SCALE GENOMIC DNA]</scope>
    <source>
        <strain evidence="5 6">KoM1</strain>
    </source>
</reference>
<dbReference type="InterPro" id="IPR051162">
    <property type="entry name" value="T4SS_component"/>
</dbReference>